<dbReference type="InterPro" id="IPR007202">
    <property type="entry name" value="4Fe-4S_dom"/>
</dbReference>
<organism evidence="6 7">
    <name type="scientific">Methanospirillum stamsii</name>
    <dbReference type="NCBI Taxonomy" id="1277351"/>
    <lineage>
        <taxon>Archaea</taxon>
        <taxon>Methanobacteriati</taxon>
        <taxon>Methanobacteriota</taxon>
        <taxon>Stenosarchaea group</taxon>
        <taxon>Methanomicrobia</taxon>
        <taxon>Methanomicrobiales</taxon>
        <taxon>Methanospirillaceae</taxon>
        <taxon>Methanospirillum</taxon>
    </lineage>
</organism>
<keyword evidence="4" id="KW-0411">Iron-sulfur</keyword>
<keyword evidence="3" id="KW-0408">Iron</keyword>
<sequence length="210" mass="23630">MEENWTPPGRNCGACGYGTCKEFLSVVWNGSRKKEECPFYTESSKKTTCFSDEKDNPETEDILGLPFDFILHPLPGECSARKILLPFRPDLVERWNICPGDILTGRPMGAGCPVQHVLRVLSASRISGVITTHVVGPLFSRGKEVKDLEAYHIIGFEGLTQTVRDEPVFGKRMRFLPAYCMMNLGHTGVVNQIFKRKEGLQVRVEDIRIL</sequence>
<accession>A0A2V2N7U2</accession>
<evidence type="ECO:0000256" key="2">
    <source>
        <dbReference type="ARBA" id="ARBA00022723"/>
    </source>
</evidence>
<evidence type="ECO:0000259" key="5">
    <source>
        <dbReference type="PROSITE" id="PS51656"/>
    </source>
</evidence>
<keyword evidence="1" id="KW-0004">4Fe-4S</keyword>
<keyword evidence="2" id="KW-0479">Metal-binding</keyword>
<dbReference type="EMBL" id="QGMZ01000004">
    <property type="protein sequence ID" value="PWR76082.1"/>
    <property type="molecule type" value="Genomic_DNA"/>
</dbReference>
<dbReference type="OrthoDB" id="9014at2157"/>
<gene>
    <name evidence="6" type="ORF">DLD82_00870</name>
</gene>
<feature type="domain" description="4Fe-4S" evidence="5">
    <location>
        <begin position="1"/>
        <end position="54"/>
    </location>
</feature>
<dbReference type="Gene3D" id="1.10.15.40">
    <property type="entry name" value="Electron transport complex subunit B, putative Fe-S cluster"/>
    <property type="match status" value="1"/>
</dbReference>
<evidence type="ECO:0000313" key="7">
    <source>
        <dbReference type="Proteomes" id="UP000245934"/>
    </source>
</evidence>
<dbReference type="Proteomes" id="UP000245934">
    <property type="component" value="Unassembled WGS sequence"/>
</dbReference>
<evidence type="ECO:0000256" key="3">
    <source>
        <dbReference type="ARBA" id="ARBA00023004"/>
    </source>
</evidence>
<evidence type="ECO:0000256" key="1">
    <source>
        <dbReference type="ARBA" id="ARBA00022485"/>
    </source>
</evidence>
<keyword evidence="7" id="KW-1185">Reference proteome</keyword>
<dbReference type="Pfam" id="PF04060">
    <property type="entry name" value="FeS"/>
    <property type="match status" value="1"/>
</dbReference>
<dbReference type="GO" id="GO:0051539">
    <property type="term" value="F:4 iron, 4 sulfur cluster binding"/>
    <property type="evidence" value="ECO:0007669"/>
    <property type="project" value="UniProtKB-KW"/>
</dbReference>
<proteinExistence type="predicted"/>
<comment type="caution">
    <text evidence="6">The sequence shown here is derived from an EMBL/GenBank/DDBJ whole genome shotgun (WGS) entry which is preliminary data.</text>
</comment>
<dbReference type="RefSeq" id="WP_109939218.1">
    <property type="nucleotide sequence ID" value="NZ_CP176366.1"/>
</dbReference>
<dbReference type="GeneID" id="97609165"/>
<protein>
    <submittedName>
        <fullName evidence="6">Fe-S cluster protein</fullName>
    </submittedName>
</protein>
<evidence type="ECO:0000256" key="4">
    <source>
        <dbReference type="ARBA" id="ARBA00023014"/>
    </source>
</evidence>
<reference evidence="6 7" key="1">
    <citation type="submission" date="2018-05" db="EMBL/GenBank/DDBJ databases">
        <title>Draft genome of Methanospirillum stamsii Pt1.</title>
        <authorList>
            <person name="Dueholm M.S."/>
            <person name="Nielsen P.H."/>
            <person name="Bakmann L.F."/>
            <person name="Otzen D.E."/>
        </authorList>
    </citation>
    <scope>NUCLEOTIDE SEQUENCE [LARGE SCALE GENOMIC DNA]</scope>
    <source>
        <strain evidence="6 7">Pt1</strain>
    </source>
</reference>
<name>A0A2V2N7U2_9EURY</name>
<evidence type="ECO:0000313" key="6">
    <source>
        <dbReference type="EMBL" id="PWR76082.1"/>
    </source>
</evidence>
<dbReference type="PROSITE" id="PS51656">
    <property type="entry name" value="4FE4S"/>
    <property type="match status" value="1"/>
</dbReference>
<dbReference type="GO" id="GO:0046872">
    <property type="term" value="F:metal ion binding"/>
    <property type="evidence" value="ECO:0007669"/>
    <property type="project" value="UniProtKB-KW"/>
</dbReference>
<dbReference type="AlphaFoldDB" id="A0A2V2N7U2"/>